<dbReference type="GO" id="GO:0005509">
    <property type="term" value="F:calcium ion binding"/>
    <property type="evidence" value="ECO:0007669"/>
    <property type="project" value="EnsemblFungi"/>
</dbReference>
<dbReference type="KEGG" id="ndi:NDAI_0D04150"/>
<feature type="region of interest" description="Disordered" evidence="6">
    <location>
        <begin position="140"/>
        <end position="164"/>
    </location>
</feature>
<feature type="compositionally biased region" description="Low complexity" evidence="6">
    <location>
        <begin position="143"/>
        <end position="154"/>
    </location>
</feature>
<reference evidence="8 9" key="1">
    <citation type="journal article" date="2011" name="Proc. Natl. Acad. Sci. U.S.A.">
        <title>Evolutionary erosion of yeast sex chromosomes by mating-type switching accidents.</title>
        <authorList>
            <person name="Gordon J.L."/>
            <person name="Armisen D."/>
            <person name="Proux-Wera E."/>
            <person name="Oheigeartaigh S.S."/>
            <person name="Byrne K.P."/>
            <person name="Wolfe K.H."/>
        </authorList>
    </citation>
    <scope>NUCLEOTIDE SEQUENCE [LARGE SCALE GENOMIC DNA]</scope>
    <source>
        <strain evidence="9">ATCC 10597 / BCRC 20456 / CBS 421 / NBRC 0211 / NRRL Y-12639</strain>
    </source>
</reference>
<name>G0WAB8_NAUDC</name>
<feature type="region of interest" description="Disordered" evidence="6">
    <location>
        <begin position="81"/>
        <end position="115"/>
    </location>
</feature>
<organism evidence="8 9">
    <name type="scientific">Naumovozyma dairenensis (strain ATCC 10597 / BCRC 20456 / CBS 421 / NBRC 0211 / NRRL Y-12639)</name>
    <name type="common">Saccharomyces dairenensis</name>
    <dbReference type="NCBI Taxonomy" id="1071378"/>
    <lineage>
        <taxon>Eukaryota</taxon>
        <taxon>Fungi</taxon>
        <taxon>Dikarya</taxon>
        <taxon>Ascomycota</taxon>
        <taxon>Saccharomycotina</taxon>
        <taxon>Saccharomycetes</taxon>
        <taxon>Saccharomycetales</taxon>
        <taxon>Saccharomycetaceae</taxon>
        <taxon>Naumovozyma</taxon>
    </lineage>
</organism>
<feature type="domain" description="EF-hand" evidence="7">
    <location>
        <begin position="174"/>
        <end position="234"/>
    </location>
</feature>
<dbReference type="SUPFAM" id="SSF47473">
    <property type="entry name" value="EF-hand"/>
    <property type="match status" value="1"/>
</dbReference>
<dbReference type="EMBL" id="HE580270">
    <property type="protein sequence ID" value="CCD24729.1"/>
    <property type="molecule type" value="Genomic_DNA"/>
</dbReference>
<keyword evidence="9" id="KW-1185">Reference proteome</keyword>
<sequence>MGKKKLNYAAGDDLLLFATPKEAMEESRRRILEDKIRRRQRDERITSAPVVNSPHEQTQQLQQTNSPQLIQRQPLQYRNTQPLPVHQHHPPLPNHLPLGQPNVRSNRPIPPPSNMSQVPILAPTTNEYGGRPIHHALPYVRHSSSSPTSRKSPTPDAPHRVANDPNKDVQIAVQLFNNHDIRKRGRLTAEELQNLLQNDDNSRFCISSIDSLINLFGATRFGTVNQQEFVSLYKRVKIWRKVYVDNDINGSCTISSAEFYNSLQQLEYLIPFEVCEKFFDQFAEFINENNFSKELKFDKFVEALVWLLRLTKVFRNFDSDQNGIAQVHYKDFIEMTLYLGRFLPH</sequence>
<dbReference type="GO" id="GO:0005829">
    <property type="term" value="C:cytosol"/>
    <property type="evidence" value="ECO:0007669"/>
    <property type="project" value="EnsemblFungi"/>
</dbReference>
<protein>
    <recommendedName>
        <fullName evidence="7">EF-hand domain-containing protein</fullName>
    </recommendedName>
</protein>
<dbReference type="PANTHER" id="PTHR46212:SF3">
    <property type="entry name" value="GH27120P"/>
    <property type="match status" value="1"/>
</dbReference>
<dbReference type="GO" id="GO:0008270">
    <property type="term" value="F:zinc ion binding"/>
    <property type="evidence" value="ECO:0007669"/>
    <property type="project" value="EnsemblFungi"/>
</dbReference>
<evidence type="ECO:0000256" key="3">
    <source>
        <dbReference type="ARBA" id="ARBA00022723"/>
    </source>
</evidence>
<dbReference type="GO" id="GO:0003400">
    <property type="term" value="P:regulation of COPII vesicle coating"/>
    <property type="evidence" value="ECO:0007669"/>
    <property type="project" value="EnsemblFungi"/>
</dbReference>
<dbReference type="InterPro" id="IPR002048">
    <property type="entry name" value="EF_hand_dom"/>
</dbReference>
<feature type="region of interest" description="Disordered" evidence="6">
    <location>
        <begin position="33"/>
        <end position="66"/>
    </location>
</feature>
<dbReference type="GO" id="GO:0007121">
    <property type="term" value="P:bipolar cellular bud site selection"/>
    <property type="evidence" value="ECO:0007669"/>
    <property type="project" value="EnsemblFungi"/>
</dbReference>
<dbReference type="InterPro" id="IPR051426">
    <property type="entry name" value="Peflin/Sorcin_CaBP"/>
</dbReference>
<accession>G0WAB8</accession>
<keyword evidence="4" id="KW-0677">Repeat</keyword>
<feature type="compositionally biased region" description="Low complexity" evidence="6">
    <location>
        <begin position="57"/>
        <end position="66"/>
    </location>
</feature>
<dbReference type="RefSeq" id="XP_003669972.1">
    <property type="nucleotide sequence ID" value="XM_003669924.1"/>
</dbReference>
<dbReference type="GeneID" id="11495029"/>
<dbReference type="OMA" id="FTNSNAM"/>
<dbReference type="Proteomes" id="UP000000689">
    <property type="component" value="Chromosome 4"/>
</dbReference>
<evidence type="ECO:0000256" key="6">
    <source>
        <dbReference type="SAM" id="MobiDB-lite"/>
    </source>
</evidence>
<keyword evidence="3" id="KW-0479">Metal-binding</keyword>
<dbReference type="STRING" id="1071378.G0WAB8"/>
<keyword evidence="2" id="KW-0963">Cytoplasm</keyword>
<feature type="compositionally biased region" description="Basic and acidic residues" evidence="6">
    <location>
        <begin position="33"/>
        <end position="45"/>
    </location>
</feature>
<evidence type="ECO:0000256" key="4">
    <source>
        <dbReference type="ARBA" id="ARBA00022737"/>
    </source>
</evidence>
<dbReference type="eggNOG" id="KOG0037">
    <property type="taxonomic scope" value="Eukaryota"/>
</dbReference>
<proteinExistence type="predicted"/>
<dbReference type="PANTHER" id="PTHR46212">
    <property type="entry name" value="PEFLIN"/>
    <property type="match status" value="1"/>
</dbReference>
<evidence type="ECO:0000313" key="9">
    <source>
        <dbReference type="Proteomes" id="UP000000689"/>
    </source>
</evidence>
<dbReference type="AlphaFoldDB" id="G0WAB8"/>
<keyword evidence="5" id="KW-0106">Calcium</keyword>
<evidence type="ECO:0000256" key="5">
    <source>
        <dbReference type="ARBA" id="ARBA00022837"/>
    </source>
</evidence>
<evidence type="ECO:0000256" key="2">
    <source>
        <dbReference type="ARBA" id="ARBA00022490"/>
    </source>
</evidence>
<evidence type="ECO:0000313" key="8">
    <source>
        <dbReference type="EMBL" id="CCD24729.1"/>
    </source>
</evidence>
<evidence type="ECO:0000259" key="7">
    <source>
        <dbReference type="Pfam" id="PF13499"/>
    </source>
</evidence>
<dbReference type="Pfam" id="PF13499">
    <property type="entry name" value="EF-hand_7"/>
    <property type="match status" value="1"/>
</dbReference>
<dbReference type="GO" id="GO:0007120">
    <property type="term" value="P:axial cellular bud site selection"/>
    <property type="evidence" value="ECO:0007669"/>
    <property type="project" value="EnsemblFungi"/>
</dbReference>
<dbReference type="GO" id="GO:0005935">
    <property type="term" value="C:cellular bud neck"/>
    <property type="evidence" value="ECO:0007669"/>
    <property type="project" value="EnsemblFungi"/>
</dbReference>
<evidence type="ECO:0000256" key="1">
    <source>
        <dbReference type="ARBA" id="ARBA00004496"/>
    </source>
</evidence>
<gene>
    <name evidence="8" type="primary">NDAI0D04150</name>
    <name evidence="8" type="ordered locus">NDAI_0D04150</name>
</gene>
<dbReference type="Gene3D" id="1.10.238.10">
    <property type="entry name" value="EF-hand"/>
    <property type="match status" value="1"/>
</dbReference>
<dbReference type="HOGENOM" id="CLU_863808_0_0_1"/>
<dbReference type="OrthoDB" id="186625at2759"/>
<dbReference type="InterPro" id="IPR011992">
    <property type="entry name" value="EF-hand-dom_pair"/>
</dbReference>
<comment type="subcellular location">
    <subcellularLocation>
        <location evidence="1">Cytoplasm</location>
    </subcellularLocation>
</comment>